<comment type="caution">
    <text evidence="1">The sequence shown here is derived from an EMBL/GenBank/DDBJ whole genome shotgun (WGS) entry which is preliminary data.</text>
</comment>
<dbReference type="EMBL" id="QLII01000001">
    <property type="protein sequence ID" value="RAI75978.1"/>
    <property type="molecule type" value="Genomic_DNA"/>
</dbReference>
<evidence type="ECO:0000313" key="2">
    <source>
        <dbReference type="Proteomes" id="UP000249016"/>
    </source>
</evidence>
<name>A0A327NTB3_9BACT</name>
<proteinExistence type="predicted"/>
<dbReference type="RefSeq" id="WP_111344985.1">
    <property type="nucleotide sequence ID" value="NZ_QLII01000001.1"/>
</dbReference>
<sequence length="130" mass="14676">MGQINRANTVAVTIPPMTAMSYNNHGVTMKLAINRNAMAVITENMPWNRTVYLPPINNGMFLYLQSYINQLTHSAFEKDLLSCTWCMEIKNAGLITVPAFPHSFLNLNALERQINDAFPQPMLHLITIVI</sequence>
<gene>
    <name evidence="1" type="ORF">HMF3257_20670</name>
</gene>
<protein>
    <submittedName>
        <fullName evidence="1">Uncharacterized protein</fullName>
    </submittedName>
</protein>
<dbReference type="Proteomes" id="UP000249016">
    <property type="component" value="Unassembled WGS sequence"/>
</dbReference>
<accession>A0A327NTB3</accession>
<keyword evidence="2" id="KW-1185">Reference proteome</keyword>
<reference evidence="1 2" key="1">
    <citation type="submission" date="2018-06" db="EMBL/GenBank/DDBJ databases">
        <title>Spirosoma sp. HMF3257 Genome sequencing and assembly.</title>
        <authorList>
            <person name="Kang H."/>
            <person name="Cha I."/>
            <person name="Kim H."/>
            <person name="Kang J."/>
            <person name="Joh K."/>
        </authorList>
    </citation>
    <scope>NUCLEOTIDE SEQUENCE [LARGE SCALE GENOMIC DNA]</scope>
    <source>
        <strain evidence="1 2">HMF3257</strain>
    </source>
</reference>
<dbReference type="AlphaFoldDB" id="A0A327NTB3"/>
<organism evidence="1 2">
    <name type="scientific">Spirosoma telluris</name>
    <dbReference type="NCBI Taxonomy" id="2183553"/>
    <lineage>
        <taxon>Bacteria</taxon>
        <taxon>Pseudomonadati</taxon>
        <taxon>Bacteroidota</taxon>
        <taxon>Cytophagia</taxon>
        <taxon>Cytophagales</taxon>
        <taxon>Cytophagaceae</taxon>
        <taxon>Spirosoma</taxon>
    </lineage>
</organism>
<evidence type="ECO:0000313" key="1">
    <source>
        <dbReference type="EMBL" id="RAI75978.1"/>
    </source>
</evidence>